<evidence type="ECO:0000313" key="1">
    <source>
        <dbReference type="EMBL" id="GII22601.1"/>
    </source>
</evidence>
<accession>A0A8J3TC30</accession>
<reference evidence="1" key="1">
    <citation type="submission" date="2021-01" db="EMBL/GenBank/DDBJ databases">
        <title>Whole genome shotgun sequence of Planosporangium mesophilum NBRC 109066.</title>
        <authorList>
            <person name="Komaki H."/>
            <person name="Tamura T."/>
        </authorList>
    </citation>
    <scope>NUCLEOTIDE SEQUENCE</scope>
    <source>
        <strain evidence="1">NBRC 109066</strain>
    </source>
</reference>
<gene>
    <name evidence="1" type="ORF">Pme01_21980</name>
</gene>
<evidence type="ECO:0000313" key="2">
    <source>
        <dbReference type="Proteomes" id="UP000599074"/>
    </source>
</evidence>
<sequence>MSADFRQWEIEYGQTATAGTATVTGVTSNLDCVGLGVDDHAGMDRLIGIALESAESLGQAGGVSVLRWQDSSGARLIVGVRGDEVADLLPSYAGEPGARLASVRAVNEDVVVADVVDEDGQQVTMLAAELEQRRLLPAAGTVGGLACVVALGVDVTVWADEDAFAASDASLLGDGDDPGEAPAHVVEQGLSWPPRMAAESFISYGVFGDPEQVQAYARLNGTVLRAQRKAVAVTGQEFVVARVRTAGFEVDVCLSADDVRELPRPGNVIGGTMFLVASLPVVATTDRHAGKRSWLPWRR</sequence>
<comment type="caution">
    <text evidence="1">The sequence shown here is derived from an EMBL/GenBank/DDBJ whole genome shotgun (WGS) entry which is preliminary data.</text>
</comment>
<name>A0A8J3TC30_9ACTN</name>
<dbReference type="AlphaFoldDB" id="A0A8J3TC30"/>
<dbReference type="Proteomes" id="UP000599074">
    <property type="component" value="Unassembled WGS sequence"/>
</dbReference>
<proteinExistence type="predicted"/>
<protein>
    <submittedName>
        <fullName evidence="1">Uncharacterized protein</fullName>
    </submittedName>
</protein>
<organism evidence="1 2">
    <name type="scientific">Planosporangium mesophilum</name>
    <dbReference type="NCBI Taxonomy" id="689768"/>
    <lineage>
        <taxon>Bacteria</taxon>
        <taxon>Bacillati</taxon>
        <taxon>Actinomycetota</taxon>
        <taxon>Actinomycetes</taxon>
        <taxon>Micromonosporales</taxon>
        <taxon>Micromonosporaceae</taxon>
        <taxon>Planosporangium</taxon>
    </lineage>
</organism>
<keyword evidence="2" id="KW-1185">Reference proteome</keyword>
<dbReference type="EMBL" id="BOON01000018">
    <property type="protein sequence ID" value="GII22601.1"/>
    <property type="molecule type" value="Genomic_DNA"/>
</dbReference>